<sequence>MLAKEIKVSVYKILYEIIIPIIWSKCQHRLVRLVSDITNFFAVIAVTCFVAMVSRVSQAVRKLQRKF</sequence>
<dbReference type="AlphaFoldDB" id="A0A2P5GPX6"/>
<protein>
    <submittedName>
        <fullName evidence="3">Uncharacterized protein</fullName>
    </submittedName>
</protein>
<evidence type="ECO:0000313" key="3">
    <source>
        <dbReference type="EMBL" id="POP48584.1"/>
    </source>
</evidence>
<feature type="transmembrane region" description="Helical" evidence="1">
    <location>
        <begin position="37"/>
        <end position="56"/>
    </location>
</feature>
<dbReference type="Proteomes" id="UP000237073">
    <property type="component" value="Unassembled WGS sequence"/>
</dbReference>
<dbReference type="EMBL" id="PQGE01000007">
    <property type="protein sequence ID" value="POP45301.1"/>
    <property type="molecule type" value="Genomic_DNA"/>
</dbReference>
<gene>
    <name evidence="3" type="ORF">CHU32_12860</name>
    <name evidence="2" type="ORF">CHU33_09935</name>
</gene>
<evidence type="ECO:0000313" key="4">
    <source>
        <dbReference type="Proteomes" id="UP000237073"/>
    </source>
</evidence>
<evidence type="ECO:0000313" key="5">
    <source>
        <dbReference type="Proteomes" id="UP000247005"/>
    </source>
</evidence>
<dbReference type="Proteomes" id="UP000247005">
    <property type="component" value="Unassembled WGS sequence"/>
</dbReference>
<keyword evidence="1" id="KW-1133">Transmembrane helix</keyword>
<reference evidence="4 5" key="1">
    <citation type="submission" date="2018-01" db="EMBL/GenBank/DDBJ databases">
        <title>Superficieibacter electus gen. nov., sp. nov., an extended-spectrum beta-lactamase possessing member of the Enterobacteriaceae family, isolated from intensive care unit surfaces.</title>
        <authorList>
            <person name="Potter R.F."/>
            <person name="D'Souza A.W."/>
        </authorList>
    </citation>
    <scope>NUCLEOTIDE SEQUENCE [LARGE SCALE GENOMIC DNA]</scope>
    <source>
        <strain evidence="3 5">BP-1</strain>
        <strain evidence="2 4">BP-2</strain>
    </source>
</reference>
<name>A0A2P5GPX6_9ENTR</name>
<keyword evidence="1" id="KW-0472">Membrane</keyword>
<dbReference type="EMBL" id="PQGD01000009">
    <property type="protein sequence ID" value="POP48584.1"/>
    <property type="molecule type" value="Genomic_DNA"/>
</dbReference>
<keyword evidence="4" id="KW-1185">Reference proteome</keyword>
<proteinExistence type="predicted"/>
<dbReference type="RefSeq" id="WP_103675920.1">
    <property type="nucleotide sequence ID" value="NZ_PQGD01000009.1"/>
</dbReference>
<organism evidence="3 5">
    <name type="scientific">Superficieibacter electus</name>
    <dbReference type="NCBI Taxonomy" id="2022662"/>
    <lineage>
        <taxon>Bacteria</taxon>
        <taxon>Pseudomonadati</taxon>
        <taxon>Pseudomonadota</taxon>
        <taxon>Gammaproteobacteria</taxon>
        <taxon>Enterobacterales</taxon>
        <taxon>Enterobacteriaceae</taxon>
        <taxon>Superficieibacter</taxon>
    </lineage>
</organism>
<comment type="caution">
    <text evidence="3">The sequence shown here is derived from an EMBL/GenBank/DDBJ whole genome shotgun (WGS) entry which is preliminary data.</text>
</comment>
<evidence type="ECO:0000256" key="1">
    <source>
        <dbReference type="SAM" id="Phobius"/>
    </source>
</evidence>
<accession>A0A2P5GPX6</accession>
<keyword evidence="1" id="KW-0812">Transmembrane</keyword>
<evidence type="ECO:0000313" key="2">
    <source>
        <dbReference type="EMBL" id="POP45301.1"/>
    </source>
</evidence>